<gene>
    <name evidence="8" type="ORF">J2Z76_000738</name>
</gene>
<name>A0ABS4GB17_9FIRM</name>
<evidence type="ECO:0000259" key="7">
    <source>
        <dbReference type="Pfam" id="PF08340"/>
    </source>
</evidence>
<keyword evidence="4" id="KW-0378">Hydrolase</keyword>
<dbReference type="PANTHER" id="PTHR30636:SF3">
    <property type="entry name" value="UPF0701 PROTEIN YICC"/>
    <property type="match status" value="1"/>
</dbReference>
<evidence type="ECO:0000256" key="4">
    <source>
        <dbReference type="ARBA" id="ARBA00022801"/>
    </source>
</evidence>
<dbReference type="PANTHER" id="PTHR30636">
    <property type="entry name" value="UPF0701 PROTEIN YICC"/>
    <property type="match status" value="1"/>
</dbReference>
<evidence type="ECO:0000256" key="2">
    <source>
        <dbReference type="ARBA" id="ARBA00022722"/>
    </source>
</evidence>
<evidence type="ECO:0000259" key="6">
    <source>
        <dbReference type="Pfam" id="PF03755"/>
    </source>
</evidence>
<dbReference type="Pfam" id="PF08340">
    <property type="entry name" value="YicC-like_C"/>
    <property type="match status" value="1"/>
</dbReference>
<feature type="domain" description="Endoribonuclease YicC-like C-terminal" evidence="7">
    <location>
        <begin position="175"/>
        <end position="295"/>
    </location>
</feature>
<sequence>MAKIISMTGYGKGEHNDGKRSITAEIKSINNRYCDINVKTPRHLRFFEDNIRKILKKSIQRGRIDVYLNIDYISESDTVIVPDICLAKQYKDAIDEIKRELNMCDEPSIDTIIKFQDVLVAREDKADEEELRICVESAVSNAVESLLLMRCKEGEQLEKDIRSSMENILLLIQDISKYSETIVSEYKEKLENRIKELLGNSYELDENRLYNEIVFYSDKSDINEEIVRFNSHMEQLDTALQSGGSIGRKLDFIIQEANREINTIGSKIGNINITQIVIEVKNLLEKIREQIQNIE</sequence>
<evidence type="ECO:0000256" key="5">
    <source>
        <dbReference type="ARBA" id="ARBA00035648"/>
    </source>
</evidence>
<accession>A0ABS4GB17</accession>
<evidence type="ECO:0000313" key="9">
    <source>
        <dbReference type="Proteomes" id="UP001519342"/>
    </source>
</evidence>
<feature type="domain" description="Endoribonuclease YicC-like N-terminal" evidence="6">
    <location>
        <begin position="4"/>
        <end position="158"/>
    </location>
</feature>
<dbReference type="Pfam" id="PF03755">
    <property type="entry name" value="YicC-like_N"/>
    <property type="match status" value="1"/>
</dbReference>
<dbReference type="RefSeq" id="WP_209510643.1">
    <property type="nucleotide sequence ID" value="NZ_JAGGKS010000002.1"/>
</dbReference>
<comment type="cofactor">
    <cofactor evidence="1">
        <name>a divalent metal cation</name>
        <dbReference type="ChEBI" id="CHEBI:60240"/>
    </cofactor>
</comment>
<proteinExistence type="inferred from homology"/>
<dbReference type="EMBL" id="JAGGKS010000002">
    <property type="protein sequence ID" value="MBP1924881.1"/>
    <property type="molecule type" value="Genomic_DNA"/>
</dbReference>
<comment type="caution">
    <text evidence="8">The sequence shown here is derived from an EMBL/GenBank/DDBJ whole genome shotgun (WGS) entry which is preliminary data.</text>
</comment>
<evidence type="ECO:0000256" key="1">
    <source>
        <dbReference type="ARBA" id="ARBA00001968"/>
    </source>
</evidence>
<keyword evidence="9" id="KW-1185">Reference proteome</keyword>
<dbReference type="InterPro" id="IPR013551">
    <property type="entry name" value="YicC-like_C"/>
</dbReference>
<organism evidence="8 9">
    <name type="scientific">Sedimentibacter acidaminivorans</name>
    <dbReference type="NCBI Taxonomy" id="913099"/>
    <lineage>
        <taxon>Bacteria</taxon>
        <taxon>Bacillati</taxon>
        <taxon>Bacillota</taxon>
        <taxon>Tissierellia</taxon>
        <taxon>Sedimentibacter</taxon>
    </lineage>
</organism>
<protein>
    <submittedName>
        <fullName evidence="8">Uncharacterized protein (TIGR00255 family)</fullName>
    </submittedName>
</protein>
<dbReference type="Proteomes" id="UP001519342">
    <property type="component" value="Unassembled WGS sequence"/>
</dbReference>
<reference evidence="8 9" key="1">
    <citation type="submission" date="2021-03" db="EMBL/GenBank/DDBJ databases">
        <title>Genomic Encyclopedia of Type Strains, Phase IV (KMG-IV): sequencing the most valuable type-strain genomes for metagenomic binning, comparative biology and taxonomic classification.</title>
        <authorList>
            <person name="Goeker M."/>
        </authorList>
    </citation>
    <scope>NUCLEOTIDE SEQUENCE [LARGE SCALE GENOMIC DNA]</scope>
    <source>
        <strain evidence="8 9">DSM 24004</strain>
    </source>
</reference>
<keyword evidence="3" id="KW-0255">Endonuclease</keyword>
<evidence type="ECO:0000256" key="3">
    <source>
        <dbReference type="ARBA" id="ARBA00022759"/>
    </source>
</evidence>
<comment type="similarity">
    <text evidence="5">Belongs to the YicC/YloC family.</text>
</comment>
<keyword evidence="2" id="KW-0540">Nuclease</keyword>
<dbReference type="InterPro" id="IPR013527">
    <property type="entry name" value="YicC-like_N"/>
</dbReference>
<dbReference type="NCBIfam" id="TIGR00255">
    <property type="entry name" value="YicC/YloC family endoribonuclease"/>
    <property type="match status" value="1"/>
</dbReference>
<dbReference type="InterPro" id="IPR005229">
    <property type="entry name" value="YicC/YloC-like"/>
</dbReference>
<evidence type="ECO:0000313" key="8">
    <source>
        <dbReference type="EMBL" id="MBP1924881.1"/>
    </source>
</evidence>